<organism evidence="11 12">
    <name type="scientific">Cellvibrio zantedeschiae</name>
    <dbReference type="NCBI Taxonomy" id="1237077"/>
    <lineage>
        <taxon>Bacteria</taxon>
        <taxon>Pseudomonadati</taxon>
        <taxon>Pseudomonadota</taxon>
        <taxon>Gammaproteobacteria</taxon>
        <taxon>Cellvibrionales</taxon>
        <taxon>Cellvibrionaceae</taxon>
        <taxon>Cellvibrio</taxon>
    </lineage>
</organism>
<evidence type="ECO:0000256" key="1">
    <source>
        <dbReference type="ARBA" id="ARBA00004162"/>
    </source>
</evidence>
<evidence type="ECO:0000256" key="3">
    <source>
        <dbReference type="ARBA" id="ARBA00022475"/>
    </source>
</evidence>
<name>A0ABQ3AUZ2_9GAMM</name>
<evidence type="ECO:0000313" key="11">
    <source>
        <dbReference type="EMBL" id="GGY67439.1"/>
    </source>
</evidence>
<protein>
    <submittedName>
        <fullName evidence="11">Flagellar motor protein MotD</fullName>
    </submittedName>
</protein>
<keyword evidence="11" id="KW-0282">Flagellum</keyword>
<dbReference type="InterPro" id="IPR006665">
    <property type="entry name" value="OmpA-like"/>
</dbReference>
<keyword evidence="11" id="KW-0969">Cilium</keyword>
<dbReference type="InterPro" id="IPR036737">
    <property type="entry name" value="OmpA-like_sf"/>
</dbReference>
<keyword evidence="4 9" id="KW-0812">Transmembrane</keyword>
<dbReference type="EMBL" id="BMYZ01000001">
    <property type="protein sequence ID" value="GGY67439.1"/>
    <property type="molecule type" value="Genomic_DNA"/>
</dbReference>
<comment type="subcellular location">
    <subcellularLocation>
        <location evidence="1">Cell membrane</location>
        <topology evidence="1">Single-pass membrane protein</topology>
    </subcellularLocation>
</comment>
<feature type="domain" description="OmpA-like" evidence="10">
    <location>
        <begin position="151"/>
        <end position="271"/>
    </location>
</feature>
<dbReference type="PROSITE" id="PS51123">
    <property type="entry name" value="OMPA_2"/>
    <property type="match status" value="1"/>
</dbReference>
<comment type="caution">
    <text evidence="11">The sequence shown here is derived from an EMBL/GenBank/DDBJ whole genome shotgun (WGS) entry which is preliminary data.</text>
</comment>
<proteinExistence type="inferred from homology"/>
<dbReference type="Proteomes" id="UP000619761">
    <property type="component" value="Unassembled WGS sequence"/>
</dbReference>
<dbReference type="CDD" id="cd07185">
    <property type="entry name" value="OmpA_C-like"/>
    <property type="match status" value="1"/>
</dbReference>
<keyword evidence="3" id="KW-1003">Cell membrane</keyword>
<evidence type="ECO:0000256" key="8">
    <source>
        <dbReference type="SAM" id="MobiDB-lite"/>
    </source>
</evidence>
<dbReference type="RefSeq" id="WP_189416391.1">
    <property type="nucleotide sequence ID" value="NZ_BMYZ01000001.1"/>
</dbReference>
<dbReference type="PANTHER" id="PTHR30329">
    <property type="entry name" value="STATOR ELEMENT OF FLAGELLAR MOTOR COMPLEX"/>
    <property type="match status" value="1"/>
</dbReference>
<dbReference type="Pfam" id="PF00691">
    <property type="entry name" value="OmpA"/>
    <property type="match status" value="1"/>
</dbReference>
<keyword evidence="5 9" id="KW-1133">Transmembrane helix</keyword>
<evidence type="ECO:0000256" key="6">
    <source>
        <dbReference type="ARBA" id="ARBA00023136"/>
    </source>
</evidence>
<dbReference type="InterPro" id="IPR050330">
    <property type="entry name" value="Bact_OuterMem_StrucFunc"/>
</dbReference>
<evidence type="ECO:0000256" key="9">
    <source>
        <dbReference type="SAM" id="Phobius"/>
    </source>
</evidence>
<keyword evidence="11" id="KW-0966">Cell projection</keyword>
<dbReference type="InterPro" id="IPR025713">
    <property type="entry name" value="MotB-like_N_dom"/>
</dbReference>
<evidence type="ECO:0000259" key="10">
    <source>
        <dbReference type="PROSITE" id="PS51123"/>
    </source>
</evidence>
<gene>
    <name evidence="11" type="primary">motD</name>
    <name evidence="11" type="ORF">GCM10011613_09440</name>
</gene>
<feature type="transmembrane region" description="Helical" evidence="9">
    <location>
        <begin position="20"/>
        <end position="37"/>
    </location>
</feature>
<keyword evidence="6 7" id="KW-0472">Membrane</keyword>
<evidence type="ECO:0000313" key="12">
    <source>
        <dbReference type="Proteomes" id="UP000619761"/>
    </source>
</evidence>
<dbReference type="PANTHER" id="PTHR30329:SF20">
    <property type="entry name" value="EXPORTED PROTEIN"/>
    <property type="match status" value="1"/>
</dbReference>
<dbReference type="Pfam" id="PF13677">
    <property type="entry name" value="MotB_plug"/>
    <property type="match status" value="1"/>
</dbReference>
<keyword evidence="12" id="KW-1185">Reference proteome</keyword>
<feature type="region of interest" description="Disordered" evidence="8">
    <location>
        <begin position="59"/>
        <end position="80"/>
    </location>
</feature>
<evidence type="ECO:0000256" key="7">
    <source>
        <dbReference type="PROSITE-ProRule" id="PRU00473"/>
    </source>
</evidence>
<dbReference type="NCBIfam" id="NF006541">
    <property type="entry name" value="PRK09038.1"/>
    <property type="match status" value="1"/>
</dbReference>
<evidence type="ECO:0000256" key="5">
    <source>
        <dbReference type="ARBA" id="ARBA00022989"/>
    </source>
</evidence>
<comment type="similarity">
    <text evidence="2">Belongs to the MotB family.</text>
</comment>
<evidence type="ECO:0000256" key="2">
    <source>
        <dbReference type="ARBA" id="ARBA00008914"/>
    </source>
</evidence>
<dbReference type="SUPFAM" id="SSF103088">
    <property type="entry name" value="OmpA-like"/>
    <property type="match status" value="1"/>
</dbReference>
<accession>A0ABQ3AUZ2</accession>
<evidence type="ECO:0000256" key="4">
    <source>
        <dbReference type="ARBA" id="ARBA00022692"/>
    </source>
</evidence>
<sequence length="283" mass="31654">MVRRRQQEIHVNNERWLVSYADFITLLFAFFVVMYSISQVNESKYRVLSETFVEAFNQPNDSKANPLPQEKVSPSNDPVTPVDLGKTATEDNVQPPPIVIVEDTAKPEMNSQSNTTAKTQTADELTQISDLVNEKFSQLIDDQMIKVSSNELWLQIELNDSILFASGGVETSNQAQVIFTEIANILKSYENPIQVEGFTDNVPIKNGRFPTNWELSSARATEIVKFLASKGVAPERLAAVGYGEFQPLASNDTEAGRAQNRRVAVMVAKRKMDRPKTTVNQIP</sequence>
<reference evidence="12" key="1">
    <citation type="journal article" date="2019" name="Int. J. Syst. Evol. Microbiol.">
        <title>The Global Catalogue of Microorganisms (GCM) 10K type strain sequencing project: providing services to taxonomists for standard genome sequencing and annotation.</title>
        <authorList>
            <consortium name="The Broad Institute Genomics Platform"/>
            <consortium name="The Broad Institute Genome Sequencing Center for Infectious Disease"/>
            <person name="Wu L."/>
            <person name="Ma J."/>
        </authorList>
    </citation>
    <scope>NUCLEOTIDE SEQUENCE [LARGE SCALE GENOMIC DNA]</scope>
    <source>
        <strain evidence="12">KCTC 32239</strain>
    </source>
</reference>
<dbReference type="Gene3D" id="3.30.1330.60">
    <property type="entry name" value="OmpA-like domain"/>
    <property type="match status" value="1"/>
</dbReference>